<comment type="caution">
    <text evidence="1">The sequence shown here is derived from an EMBL/GenBank/DDBJ whole genome shotgun (WGS) entry which is preliminary data.</text>
</comment>
<name>A0AAN7NZK1_9COLE</name>
<evidence type="ECO:0000313" key="2">
    <source>
        <dbReference type="Proteomes" id="UP001353858"/>
    </source>
</evidence>
<evidence type="ECO:0000313" key="1">
    <source>
        <dbReference type="EMBL" id="KAK4871763.1"/>
    </source>
</evidence>
<dbReference type="Proteomes" id="UP001353858">
    <property type="component" value="Unassembled WGS sequence"/>
</dbReference>
<dbReference type="AlphaFoldDB" id="A0AAN7NZK1"/>
<reference evidence="2" key="1">
    <citation type="submission" date="2023-01" db="EMBL/GenBank/DDBJ databases">
        <title>Key to firefly adult light organ development and bioluminescence: homeobox transcription factors regulate luciferase expression and transportation to peroxisome.</title>
        <authorList>
            <person name="Fu X."/>
        </authorList>
    </citation>
    <scope>NUCLEOTIDE SEQUENCE [LARGE SCALE GENOMIC DNA]</scope>
</reference>
<proteinExistence type="predicted"/>
<gene>
    <name evidence="1" type="ORF">RN001_015887</name>
</gene>
<organism evidence="1 2">
    <name type="scientific">Aquatica leii</name>
    <dbReference type="NCBI Taxonomy" id="1421715"/>
    <lineage>
        <taxon>Eukaryota</taxon>
        <taxon>Metazoa</taxon>
        <taxon>Ecdysozoa</taxon>
        <taxon>Arthropoda</taxon>
        <taxon>Hexapoda</taxon>
        <taxon>Insecta</taxon>
        <taxon>Pterygota</taxon>
        <taxon>Neoptera</taxon>
        <taxon>Endopterygota</taxon>
        <taxon>Coleoptera</taxon>
        <taxon>Polyphaga</taxon>
        <taxon>Elateriformia</taxon>
        <taxon>Elateroidea</taxon>
        <taxon>Lampyridae</taxon>
        <taxon>Luciolinae</taxon>
        <taxon>Aquatica</taxon>
    </lineage>
</organism>
<dbReference type="Gene3D" id="2.20.25.240">
    <property type="match status" value="1"/>
</dbReference>
<sequence>MFKILTSIVCKNYKKTKCGERVITVEDQVTKNSDNHNHAADAAHVEATFVPTQYVVEAFEMLCDDDILPPELQPIVDYFEDTWIGRPQRRQRRREPRFSHTLWNCFDAAVEGLPKTKNSVEDWRQGFEQQISANHPNIWKFIEAV</sequence>
<protein>
    <submittedName>
        <fullName evidence="1">Uncharacterized protein</fullName>
    </submittedName>
</protein>
<accession>A0AAN7NZK1</accession>
<keyword evidence="2" id="KW-1185">Reference proteome</keyword>
<dbReference type="EMBL" id="JARPUR010000008">
    <property type="protein sequence ID" value="KAK4871763.1"/>
    <property type="molecule type" value="Genomic_DNA"/>
</dbReference>